<gene>
    <name evidence="2" type="ORF">C5167_019727</name>
</gene>
<reference evidence="2 3" key="1">
    <citation type="journal article" date="2018" name="Science">
        <title>The opium poppy genome and morphinan production.</title>
        <authorList>
            <person name="Guo L."/>
            <person name="Winzer T."/>
            <person name="Yang X."/>
            <person name="Li Y."/>
            <person name="Ning Z."/>
            <person name="He Z."/>
            <person name="Teodor R."/>
            <person name="Lu Y."/>
            <person name="Bowser T.A."/>
            <person name="Graham I.A."/>
            <person name="Ye K."/>
        </authorList>
    </citation>
    <scope>NUCLEOTIDE SEQUENCE [LARGE SCALE GENOMIC DNA]</scope>
    <source>
        <strain evidence="3">cv. HN1</strain>
        <tissue evidence="2">Leaves</tissue>
    </source>
</reference>
<feature type="compositionally biased region" description="Polar residues" evidence="1">
    <location>
        <begin position="252"/>
        <end position="276"/>
    </location>
</feature>
<evidence type="ECO:0000313" key="3">
    <source>
        <dbReference type="Proteomes" id="UP000316621"/>
    </source>
</evidence>
<name>A0A4Y7IUX3_PAPSO</name>
<evidence type="ECO:0000313" key="2">
    <source>
        <dbReference type="EMBL" id="RZC51299.1"/>
    </source>
</evidence>
<feature type="compositionally biased region" description="Basic and acidic residues" evidence="1">
    <location>
        <begin position="277"/>
        <end position="290"/>
    </location>
</feature>
<proteinExistence type="predicted"/>
<dbReference type="AlphaFoldDB" id="A0A4Y7IUX3"/>
<organism evidence="2 3">
    <name type="scientific">Papaver somniferum</name>
    <name type="common">Opium poppy</name>
    <dbReference type="NCBI Taxonomy" id="3469"/>
    <lineage>
        <taxon>Eukaryota</taxon>
        <taxon>Viridiplantae</taxon>
        <taxon>Streptophyta</taxon>
        <taxon>Embryophyta</taxon>
        <taxon>Tracheophyta</taxon>
        <taxon>Spermatophyta</taxon>
        <taxon>Magnoliopsida</taxon>
        <taxon>Ranunculales</taxon>
        <taxon>Papaveraceae</taxon>
        <taxon>Papaveroideae</taxon>
        <taxon>Papaver</taxon>
    </lineage>
</organism>
<sequence>MTIGPHPFQWRYTLERETLTRIVAYISRAVDFFFYILSSSFGSPALPPPPLPPGSIPSSASPSSFPFQFVVKGFVKTSRGKYCSSSKRENFISLAKEYDMVEWVDNRTQVVIVVKKQRQPSDLLITSCISAALRTLARCILRDFPGSALSNKAIALQLTVELTELGHTDRDQFVFAAPHPTPAIVFPHVAATWWLEQIQQLRRNIGRERDVKKPVRVMDIANSSPVHILPSDPDRKHKKHAGRTTHSDGYHGQQNNTRTGSRSTAQKARQSRIAQQRQEEKDENQFKKEA</sequence>
<evidence type="ECO:0000256" key="1">
    <source>
        <dbReference type="SAM" id="MobiDB-lite"/>
    </source>
</evidence>
<dbReference type="Gramene" id="RZC51299">
    <property type="protein sequence ID" value="RZC51299"/>
    <property type="gene ID" value="C5167_019727"/>
</dbReference>
<feature type="region of interest" description="Disordered" evidence="1">
    <location>
        <begin position="222"/>
        <end position="290"/>
    </location>
</feature>
<accession>A0A4Y7IUX3</accession>
<dbReference type="Proteomes" id="UP000316621">
    <property type="component" value="Chromosome 2"/>
</dbReference>
<dbReference type="EMBL" id="CM010716">
    <property type="protein sequence ID" value="RZC51299.1"/>
    <property type="molecule type" value="Genomic_DNA"/>
</dbReference>
<keyword evidence="3" id="KW-1185">Reference proteome</keyword>
<protein>
    <submittedName>
        <fullName evidence="2">Uncharacterized protein</fullName>
    </submittedName>
</protein>